<protein>
    <submittedName>
        <fullName evidence="1">Uncharacterized protein</fullName>
    </submittedName>
</protein>
<comment type="caution">
    <text evidence="1">The sequence shown here is derived from an EMBL/GenBank/DDBJ whole genome shotgun (WGS) entry which is preliminary data.</text>
</comment>
<dbReference type="Proteomes" id="UP000290407">
    <property type="component" value="Unassembled WGS sequence"/>
</dbReference>
<sequence length="159" mass="18749">MRHPIEKYNQNQAAMLAELPEEQRDYMARMFRIGNATYCYYNRANELSVFKKAIDESAGEEIATPEDLLEWLQKHLNPQQESRSARELLGIYFEEYLDGLPHDGLRQAERERGLDQARRSFPFRRYVLERHDMSMDGLLRMNLSAEDYAFHVECGKPLS</sequence>
<accession>A0A4V1RVE5</accession>
<reference evidence="1 2" key="1">
    <citation type="submission" date="2019-01" db="EMBL/GenBank/DDBJ databases">
        <title>Spirosoma flava sp. nov., a propanil-degrading bacterium isolated from herbicide-contaminated soil.</title>
        <authorList>
            <person name="Zhang L."/>
            <person name="Jiang J.-D."/>
        </authorList>
    </citation>
    <scope>NUCLEOTIDE SEQUENCE [LARGE SCALE GENOMIC DNA]</scope>
    <source>
        <strain evidence="1 2">TY50</strain>
    </source>
</reference>
<evidence type="ECO:0000313" key="1">
    <source>
        <dbReference type="EMBL" id="RYC66488.1"/>
    </source>
</evidence>
<dbReference type="AlphaFoldDB" id="A0A4V1RVE5"/>
<keyword evidence="2" id="KW-1185">Reference proteome</keyword>
<name>A0A4V1RVE5_9BACT</name>
<dbReference type="RefSeq" id="WP_129606631.1">
    <property type="nucleotide sequence ID" value="NZ_SBLB01000014.1"/>
</dbReference>
<proteinExistence type="predicted"/>
<evidence type="ECO:0000313" key="2">
    <source>
        <dbReference type="Proteomes" id="UP000290407"/>
    </source>
</evidence>
<gene>
    <name evidence="1" type="ORF">EQG79_29385</name>
</gene>
<dbReference type="EMBL" id="SBLB01000014">
    <property type="protein sequence ID" value="RYC66488.1"/>
    <property type="molecule type" value="Genomic_DNA"/>
</dbReference>
<organism evidence="1 2">
    <name type="scientific">Spirosoma sordidisoli</name>
    <dbReference type="NCBI Taxonomy" id="2502893"/>
    <lineage>
        <taxon>Bacteria</taxon>
        <taxon>Pseudomonadati</taxon>
        <taxon>Bacteroidota</taxon>
        <taxon>Cytophagia</taxon>
        <taxon>Cytophagales</taxon>
        <taxon>Cytophagaceae</taxon>
        <taxon>Spirosoma</taxon>
    </lineage>
</organism>